<evidence type="ECO:0000259" key="3">
    <source>
        <dbReference type="Pfam" id="PF02769"/>
    </source>
</evidence>
<dbReference type="SUPFAM" id="SSF56042">
    <property type="entry name" value="PurM C-terminal domain-like"/>
    <property type="match status" value="1"/>
</dbReference>
<dbReference type="InterPro" id="IPR036676">
    <property type="entry name" value="PurM-like_C_sf"/>
</dbReference>
<name>A0A1M6FWL3_9FIRM</name>
<dbReference type="OrthoDB" id="153904at2"/>
<gene>
    <name evidence="4" type="ORF">SAMN02745751_01568</name>
</gene>
<dbReference type="STRING" id="1121476.SAMN02745751_01568"/>
<comment type="similarity">
    <text evidence="1">Belongs to the HypE family.</text>
</comment>
<evidence type="ECO:0000259" key="2">
    <source>
        <dbReference type="Pfam" id="PF00586"/>
    </source>
</evidence>
<dbReference type="CDD" id="cd06061">
    <property type="entry name" value="PurM-like1"/>
    <property type="match status" value="1"/>
</dbReference>
<evidence type="ECO:0000313" key="5">
    <source>
        <dbReference type="Proteomes" id="UP000184052"/>
    </source>
</evidence>
<dbReference type="InterPro" id="IPR011854">
    <property type="entry name" value="HypE"/>
</dbReference>
<dbReference type="InterPro" id="IPR010918">
    <property type="entry name" value="PurM-like_C_dom"/>
</dbReference>
<protein>
    <submittedName>
        <fullName evidence="4">Hydrogenase expression/formation protein HypE</fullName>
    </submittedName>
</protein>
<dbReference type="PANTHER" id="PTHR30303:SF4">
    <property type="entry name" value="HYDROGENASE EXPRESSION_FORMATION PROTEIN HYPE"/>
    <property type="match status" value="1"/>
</dbReference>
<keyword evidence="5" id="KW-1185">Reference proteome</keyword>
<dbReference type="PIRSF" id="PIRSF005644">
    <property type="entry name" value="Hdrgns_mtr_HypE"/>
    <property type="match status" value="1"/>
</dbReference>
<dbReference type="EMBL" id="FQZL01000009">
    <property type="protein sequence ID" value="SHJ02108.1"/>
    <property type="molecule type" value="Genomic_DNA"/>
</dbReference>
<dbReference type="RefSeq" id="WP_073049027.1">
    <property type="nucleotide sequence ID" value="NZ_FQZL01000009.1"/>
</dbReference>
<feature type="domain" description="PurM-like N-terminal" evidence="2">
    <location>
        <begin position="33"/>
        <end position="138"/>
    </location>
</feature>
<dbReference type="Gene3D" id="3.30.1330.10">
    <property type="entry name" value="PurM-like, N-terminal domain"/>
    <property type="match status" value="1"/>
</dbReference>
<accession>A0A1M6FWL3</accession>
<dbReference type="InterPro" id="IPR036921">
    <property type="entry name" value="PurM-like_N_sf"/>
</dbReference>
<dbReference type="Proteomes" id="UP000184052">
    <property type="component" value="Unassembled WGS sequence"/>
</dbReference>
<feature type="domain" description="PurM-like C-terminal" evidence="3">
    <location>
        <begin position="149"/>
        <end position="303"/>
    </location>
</feature>
<dbReference type="AlphaFoldDB" id="A0A1M6FWL3"/>
<proteinExistence type="inferred from homology"/>
<organism evidence="4 5">
    <name type="scientific">Dethiosulfatibacter aminovorans DSM 17477</name>
    <dbReference type="NCBI Taxonomy" id="1121476"/>
    <lineage>
        <taxon>Bacteria</taxon>
        <taxon>Bacillati</taxon>
        <taxon>Bacillota</taxon>
        <taxon>Tissierellia</taxon>
        <taxon>Dethiosulfatibacter</taxon>
    </lineage>
</organism>
<evidence type="ECO:0000313" key="4">
    <source>
        <dbReference type="EMBL" id="SHJ02108.1"/>
    </source>
</evidence>
<dbReference type="Gene3D" id="3.90.650.10">
    <property type="entry name" value="PurM-like C-terminal domain"/>
    <property type="match status" value="1"/>
</dbReference>
<dbReference type="Pfam" id="PF00586">
    <property type="entry name" value="AIRS"/>
    <property type="match status" value="1"/>
</dbReference>
<dbReference type="Pfam" id="PF02769">
    <property type="entry name" value="AIRS_C"/>
    <property type="match status" value="1"/>
</dbReference>
<reference evidence="4 5" key="1">
    <citation type="submission" date="2016-11" db="EMBL/GenBank/DDBJ databases">
        <authorList>
            <person name="Jaros S."/>
            <person name="Januszkiewicz K."/>
            <person name="Wedrychowicz H."/>
        </authorList>
    </citation>
    <scope>NUCLEOTIDE SEQUENCE [LARGE SCALE GENOMIC DNA]</scope>
    <source>
        <strain evidence="4 5">DSM 17477</strain>
    </source>
</reference>
<evidence type="ECO:0000256" key="1">
    <source>
        <dbReference type="ARBA" id="ARBA00006243"/>
    </source>
</evidence>
<dbReference type="GO" id="GO:0051604">
    <property type="term" value="P:protein maturation"/>
    <property type="evidence" value="ECO:0007669"/>
    <property type="project" value="TreeGrafter"/>
</dbReference>
<sequence length="326" mass="35155">MDIGKLPNKVLEDLVISSIKNRREEVIERAAVGKDCAIIDYGDKYCVLSSDPITGAEKNLGKIAVNVACNDIAAGGAEPVALLITILAPPETTQETIRNIMSEANEASSEINVEIVGGHTEITNAVNRIVLSMTAVGIKDKKNVLEDVREGDCVLMTKLSGMEGSTIIAEEKEEELLKAGFTPKELGEAKDYLNYLSVVKEGTICASVGVKYMHDITEGGVEGAVWEASKALGMGIEINEDEIPVADVTKKLCRYFSIDYLKLISSGSMLVISSKENLGPIKEKLELNGIAVTMIGEIKGEKVSFISDGKSREVNQPESDELYKVV</sequence>
<dbReference type="InterPro" id="IPR016188">
    <property type="entry name" value="PurM-like_N"/>
</dbReference>
<dbReference type="SUPFAM" id="SSF55326">
    <property type="entry name" value="PurM N-terminal domain-like"/>
    <property type="match status" value="1"/>
</dbReference>
<dbReference type="PANTHER" id="PTHR30303">
    <property type="entry name" value="HYDROGENASE ISOENZYMES FORMATION PROTEIN HYPE"/>
    <property type="match status" value="1"/>
</dbReference>